<dbReference type="InterPro" id="IPR005467">
    <property type="entry name" value="His_kinase_dom"/>
</dbReference>
<dbReference type="InterPro" id="IPR004358">
    <property type="entry name" value="Sig_transdc_His_kin-like_C"/>
</dbReference>
<dbReference type="PANTHER" id="PTHR42878:SF15">
    <property type="entry name" value="BACTERIOPHYTOCHROME"/>
    <property type="match status" value="1"/>
</dbReference>
<dbReference type="Pfam" id="PF00512">
    <property type="entry name" value="HisKA"/>
    <property type="match status" value="1"/>
</dbReference>
<dbReference type="InterPro" id="IPR007891">
    <property type="entry name" value="CHASE3"/>
</dbReference>
<keyword evidence="4" id="KW-0808">Transferase</keyword>
<dbReference type="GO" id="GO:0030295">
    <property type="term" value="F:protein kinase activator activity"/>
    <property type="evidence" value="ECO:0007669"/>
    <property type="project" value="TreeGrafter"/>
</dbReference>
<dbReference type="SUPFAM" id="SSF55874">
    <property type="entry name" value="ATPase domain of HSP90 chaperone/DNA topoisomerase II/histidine kinase"/>
    <property type="match status" value="1"/>
</dbReference>
<dbReference type="Gene3D" id="3.30.565.10">
    <property type="entry name" value="Histidine kinase-like ATPase, C-terminal domain"/>
    <property type="match status" value="1"/>
</dbReference>
<evidence type="ECO:0000313" key="8">
    <source>
        <dbReference type="EMBL" id="TCT08081.1"/>
    </source>
</evidence>
<dbReference type="InterPro" id="IPR036890">
    <property type="entry name" value="HATPase_C_sf"/>
</dbReference>
<evidence type="ECO:0000256" key="1">
    <source>
        <dbReference type="ARBA" id="ARBA00000085"/>
    </source>
</evidence>
<reference evidence="8 9" key="1">
    <citation type="submission" date="2019-03" db="EMBL/GenBank/DDBJ databases">
        <title>Genomic Encyclopedia of Type Strains, Phase IV (KMG-IV): sequencing the most valuable type-strain genomes for metagenomic binning, comparative biology and taxonomic classification.</title>
        <authorList>
            <person name="Goeker M."/>
        </authorList>
    </citation>
    <scope>NUCLEOTIDE SEQUENCE [LARGE SCALE GENOMIC DNA]</scope>
    <source>
        <strain evidence="8 9">DSM 9035</strain>
    </source>
</reference>
<name>A0A4R3M477_9HYPH</name>
<dbReference type="Proteomes" id="UP000294664">
    <property type="component" value="Unassembled WGS sequence"/>
</dbReference>
<dbReference type="InterPro" id="IPR036097">
    <property type="entry name" value="HisK_dim/P_sf"/>
</dbReference>
<keyword evidence="5 8" id="KW-0418">Kinase</keyword>
<evidence type="ECO:0000256" key="6">
    <source>
        <dbReference type="SAM" id="Phobius"/>
    </source>
</evidence>
<comment type="catalytic activity">
    <reaction evidence="1">
        <text>ATP + protein L-histidine = ADP + protein N-phospho-L-histidine.</text>
        <dbReference type="EC" id="2.7.13.3"/>
    </reaction>
</comment>
<dbReference type="OrthoDB" id="9808408at2"/>
<evidence type="ECO:0000256" key="4">
    <source>
        <dbReference type="ARBA" id="ARBA00022679"/>
    </source>
</evidence>
<sequence>MPFRDKKQAPFLSRLSQPVLLGLGFAVLIAISSASIWLVNQARDDAGAVAHTLEVQNSLAEIQIYLRRAESSQRGFLLTRNPTYLQLFEDSRRDVVPELDEIVRLTSDNADQAAILAGLIPLVRDKVAELERTVELGRQGQWDAALAVVETDRGEMLMRDVTKIIEDMKAAEELLLASRSQSSRESANWLLLVNIVGVMAIISVAAVSVHLSQRTTKALRAAHAELSMVNADLEKRVAERTADLQEANQEIQTFAYIVSHDLRSPLVNIMGFTSELEALRSDLFARISGLRNRAGDTDEAQDEALAKDFEEAFGFIKVSIIKMDRLIKAILDLSRQGRAEFRPAPVDVTALVEGISATMAHQLMERQATIEVAKMPEIVSDRLALEQIFTNLVDNAVKYLRTDVPGRIEVKAIETSAYVTFLVSDNGRGIDPKDRGRVFELFRRSGPQDRPGEGIGLAHVRTLVRRMGGSVMLESELGRGTTFKITLPRTLAAQHQRDERHG</sequence>
<dbReference type="SMART" id="SM00387">
    <property type="entry name" value="HATPase_c"/>
    <property type="match status" value="1"/>
</dbReference>
<feature type="transmembrane region" description="Helical" evidence="6">
    <location>
        <begin position="20"/>
        <end position="39"/>
    </location>
</feature>
<dbReference type="CDD" id="cd00082">
    <property type="entry name" value="HisKA"/>
    <property type="match status" value="1"/>
</dbReference>
<dbReference type="Pfam" id="PF02518">
    <property type="entry name" value="HATPase_c"/>
    <property type="match status" value="1"/>
</dbReference>
<dbReference type="Gene3D" id="1.10.287.130">
    <property type="match status" value="1"/>
</dbReference>
<evidence type="ECO:0000256" key="2">
    <source>
        <dbReference type="ARBA" id="ARBA00012438"/>
    </source>
</evidence>
<dbReference type="CDD" id="cd19410">
    <property type="entry name" value="HK9-like_sensor"/>
    <property type="match status" value="1"/>
</dbReference>
<dbReference type="PRINTS" id="PR00344">
    <property type="entry name" value="BCTRLSENSOR"/>
</dbReference>
<comment type="caution">
    <text evidence="8">The sequence shown here is derived from an EMBL/GenBank/DDBJ whole genome shotgun (WGS) entry which is preliminary data.</text>
</comment>
<dbReference type="GO" id="GO:0007234">
    <property type="term" value="P:osmosensory signaling via phosphorelay pathway"/>
    <property type="evidence" value="ECO:0007669"/>
    <property type="project" value="TreeGrafter"/>
</dbReference>
<dbReference type="InterPro" id="IPR003594">
    <property type="entry name" value="HATPase_dom"/>
</dbReference>
<gene>
    <name evidence="8" type="ORF">EDC64_101601</name>
</gene>
<organism evidence="8 9">
    <name type="scientific">Aquabacter spiritensis</name>
    <dbReference type="NCBI Taxonomy" id="933073"/>
    <lineage>
        <taxon>Bacteria</taxon>
        <taxon>Pseudomonadati</taxon>
        <taxon>Pseudomonadota</taxon>
        <taxon>Alphaproteobacteria</taxon>
        <taxon>Hyphomicrobiales</taxon>
        <taxon>Xanthobacteraceae</taxon>
        <taxon>Aquabacter</taxon>
    </lineage>
</organism>
<evidence type="ECO:0000256" key="5">
    <source>
        <dbReference type="ARBA" id="ARBA00022777"/>
    </source>
</evidence>
<dbReference type="Pfam" id="PF05227">
    <property type="entry name" value="CHASE3"/>
    <property type="match status" value="1"/>
</dbReference>
<dbReference type="EMBL" id="SMAI01000001">
    <property type="protein sequence ID" value="TCT08081.1"/>
    <property type="molecule type" value="Genomic_DNA"/>
</dbReference>
<dbReference type="PROSITE" id="PS50109">
    <property type="entry name" value="HIS_KIN"/>
    <property type="match status" value="1"/>
</dbReference>
<dbReference type="GO" id="GO:0000156">
    <property type="term" value="F:phosphorelay response regulator activity"/>
    <property type="evidence" value="ECO:0007669"/>
    <property type="project" value="TreeGrafter"/>
</dbReference>
<dbReference type="RefSeq" id="WP_132029700.1">
    <property type="nucleotide sequence ID" value="NZ_SMAI01000001.1"/>
</dbReference>
<dbReference type="InterPro" id="IPR003661">
    <property type="entry name" value="HisK_dim/P_dom"/>
</dbReference>
<evidence type="ECO:0000313" key="9">
    <source>
        <dbReference type="Proteomes" id="UP000294664"/>
    </source>
</evidence>
<proteinExistence type="predicted"/>
<evidence type="ECO:0000259" key="7">
    <source>
        <dbReference type="PROSITE" id="PS50109"/>
    </source>
</evidence>
<dbReference type="GO" id="GO:0000155">
    <property type="term" value="F:phosphorelay sensor kinase activity"/>
    <property type="evidence" value="ECO:0007669"/>
    <property type="project" value="InterPro"/>
</dbReference>
<dbReference type="SMART" id="SM00388">
    <property type="entry name" value="HisKA"/>
    <property type="match status" value="1"/>
</dbReference>
<feature type="domain" description="Histidine kinase" evidence="7">
    <location>
        <begin position="257"/>
        <end position="491"/>
    </location>
</feature>
<keyword evidence="6" id="KW-1133">Transmembrane helix</keyword>
<dbReference type="AlphaFoldDB" id="A0A4R3M477"/>
<dbReference type="EC" id="2.7.13.3" evidence="2"/>
<dbReference type="SUPFAM" id="SSF47384">
    <property type="entry name" value="Homodimeric domain of signal transducing histidine kinase"/>
    <property type="match status" value="1"/>
</dbReference>
<dbReference type="PANTHER" id="PTHR42878">
    <property type="entry name" value="TWO-COMPONENT HISTIDINE KINASE"/>
    <property type="match status" value="1"/>
</dbReference>
<keyword evidence="3" id="KW-0597">Phosphoprotein</keyword>
<protein>
    <recommendedName>
        <fullName evidence="2">histidine kinase</fullName>
        <ecNumber evidence="2">2.7.13.3</ecNumber>
    </recommendedName>
</protein>
<keyword evidence="6" id="KW-0472">Membrane</keyword>
<feature type="transmembrane region" description="Helical" evidence="6">
    <location>
        <begin position="189"/>
        <end position="211"/>
    </location>
</feature>
<evidence type="ECO:0000256" key="3">
    <source>
        <dbReference type="ARBA" id="ARBA00022553"/>
    </source>
</evidence>
<keyword evidence="9" id="KW-1185">Reference proteome</keyword>
<dbReference type="InterPro" id="IPR050351">
    <property type="entry name" value="BphY/WalK/GraS-like"/>
</dbReference>
<accession>A0A4R3M477</accession>
<keyword evidence="6" id="KW-0812">Transmembrane</keyword>